<dbReference type="AlphaFoldDB" id="A0AAV7U0M4"/>
<feature type="region of interest" description="Disordered" evidence="1">
    <location>
        <begin position="1"/>
        <end position="27"/>
    </location>
</feature>
<keyword evidence="3" id="KW-1185">Reference proteome</keyword>
<gene>
    <name evidence="2" type="ORF">NDU88_007623</name>
</gene>
<accession>A0AAV7U0M4</accession>
<reference evidence="2" key="1">
    <citation type="journal article" date="2022" name="bioRxiv">
        <title>Sequencing and chromosome-scale assembly of the giantPleurodeles waltlgenome.</title>
        <authorList>
            <person name="Brown T."/>
            <person name="Elewa A."/>
            <person name="Iarovenko S."/>
            <person name="Subramanian E."/>
            <person name="Araus A.J."/>
            <person name="Petzold A."/>
            <person name="Susuki M."/>
            <person name="Suzuki K.-i.T."/>
            <person name="Hayashi T."/>
            <person name="Toyoda A."/>
            <person name="Oliveira C."/>
            <person name="Osipova E."/>
            <person name="Leigh N.D."/>
            <person name="Simon A."/>
            <person name="Yun M.H."/>
        </authorList>
    </citation>
    <scope>NUCLEOTIDE SEQUENCE</scope>
    <source>
        <strain evidence="2">20211129_DDA</strain>
        <tissue evidence="2">Liver</tissue>
    </source>
</reference>
<comment type="caution">
    <text evidence="2">The sequence shown here is derived from an EMBL/GenBank/DDBJ whole genome shotgun (WGS) entry which is preliminary data.</text>
</comment>
<sequence length="75" mass="8223">MGGHNEAPSVRVMDYKKGPSAPDAPEVGKLQANKSCWLVIRVVYRELKPPRYKVASRAFHLNCNLSEGNGNNAQG</sequence>
<name>A0AAV7U0M4_PLEWA</name>
<dbReference type="EMBL" id="JANPWB010000006">
    <property type="protein sequence ID" value="KAJ1182433.1"/>
    <property type="molecule type" value="Genomic_DNA"/>
</dbReference>
<protein>
    <submittedName>
        <fullName evidence="2">Uncharacterized protein</fullName>
    </submittedName>
</protein>
<evidence type="ECO:0000313" key="2">
    <source>
        <dbReference type="EMBL" id="KAJ1182433.1"/>
    </source>
</evidence>
<dbReference type="Proteomes" id="UP001066276">
    <property type="component" value="Chromosome 3_2"/>
</dbReference>
<evidence type="ECO:0000256" key="1">
    <source>
        <dbReference type="SAM" id="MobiDB-lite"/>
    </source>
</evidence>
<organism evidence="2 3">
    <name type="scientific">Pleurodeles waltl</name>
    <name type="common">Iberian ribbed newt</name>
    <dbReference type="NCBI Taxonomy" id="8319"/>
    <lineage>
        <taxon>Eukaryota</taxon>
        <taxon>Metazoa</taxon>
        <taxon>Chordata</taxon>
        <taxon>Craniata</taxon>
        <taxon>Vertebrata</taxon>
        <taxon>Euteleostomi</taxon>
        <taxon>Amphibia</taxon>
        <taxon>Batrachia</taxon>
        <taxon>Caudata</taxon>
        <taxon>Salamandroidea</taxon>
        <taxon>Salamandridae</taxon>
        <taxon>Pleurodelinae</taxon>
        <taxon>Pleurodeles</taxon>
    </lineage>
</organism>
<evidence type="ECO:0000313" key="3">
    <source>
        <dbReference type="Proteomes" id="UP001066276"/>
    </source>
</evidence>
<proteinExistence type="predicted"/>